<dbReference type="OrthoDB" id="2155209at2759"/>
<dbReference type="AlphaFoldDB" id="A0A6J0C562"/>
<feature type="compositionally biased region" description="Basic and acidic residues" evidence="2">
    <location>
        <begin position="283"/>
        <end position="297"/>
    </location>
</feature>
<dbReference type="GeneID" id="107225593"/>
<sequence length="387" mass="42927">MTSKVLVKLPTVPFAQTKKPHAELVAVANRNELAVHHKQTNESGDRAAQLEQNMKFLQEQHQAILVALQKEVETLRQRNRDLQFQLVFSNGPVNTVSNPSSPEDTVAGFAKSKGSPGSVNVSSLQVELLERDLQDLKVSLQEAKSQNQYLIGIVDQEKKKLDSLQRLAEKPAAAEVGVQVGSGVQAFQADLAARLEDAEAMVLCLRRENEDQRREIAAMKATANKSNGNTSGRNHGSNGHRSRGQGGGGSGGGGQDQNSHRFPPLHNQSYWYHSSRGNNSFDHNSEYRGRGRHDKQGQDSANGGGTVLPQLRSSTNKAESFSYPSFQHRPRGYHNSGSYYCEGNRKYRGQRSQRDFKDRDSREPREQQKDYKDTSRGSKDAKSSKES</sequence>
<dbReference type="Proteomes" id="UP000829291">
    <property type="component" value="Chromosome 4"/>
</dbReference>
<feature type="compositionally biased region" description="Basic and acidic residues" evidence="2">
    <location>
        <begin position="352"/>
        <end position="387"/>
    </location>
</feature>
<name>A0A6J0C562_NEOLC</name>
<evidence type="ECO:0000259" key="3">
    <source>
        <dbReference type="Pfam" id="PF14916"/>
    </source>
</evidence>
<evidence type="ECO:0000313" key="4">
    <source>
        <dbReference type="Proteomes" id="UP000829291"/>
    </source>
</evidence>
<feature type="domain" description="CCDC92/74 N-terminal" evidence="3">
    <location>
        <begin position="45"/>
        <end position="99"/>
    </location>
</feature>
<dbReference type="RefSeq" id="XP_046594460.1">
    <property type="nucleotide sequence ID" value="XM_046738504.1"/>
</dbReference>
<evidence type="ECO:0000256" key="1">
    <source>
        <dbReference type="SAM" id="Coils"/>
    </source>
</evidence>
<feature type="region of interest" description="Disordered" evidence="2">
    <location>
        <begin position="221"/>
        <end position="387"/>
    </location>
</feature>
<gene>
    <name evidence="5 6" type="primary">LOC107225593</name>
</gene>
<feature type="compositionally biased region" description="Polar residues" evidence="2">
    <location>
        <begin position="266"/>
        <end position="282"/>
    </location>
</feature>
<dbReference type="InterPro" id="IPR039496">
    <property type="entry name" value="CCDC92/74_N"/>
</dbReference>
<reference evidence="5" key="1">
    <citation type="submission" date="2025-04" db="UniProtKB">
        <authorList>
            <consortium name="RefSeq"/>
        </authorList>
    </citation>
    <scope>IDENTIFICATION</scope>
    <source>
        <tissue evidence="6">Thorax and Abdomen</tissue>
        <tissue evidence="5">Whole body</tissue>
    </source>
</reference>
<keyword evidence="4" id="KW-1185">Reference proteome</keyword>
<proteinExistence type="predicted"/>
<dbReference type="InParanoid" id="A0A6J0C562"/>
<accession>A0A6J0C562</accession>
<protein>
    <submittedName>
        <fullName evidence="5 6">Uncharacterized protein LOC107225593</fullName>
    </submittedName>
</protein>
<organism evidence="4 5">
    <name type="scientific">Neodiprion lecontei</name>
    <name type="common">Redheaded pine sawfly</name>
    <dbReference type="NCBI Taxonomy" id="441921"/>
    <lineage>
        <taxon>Eukaryota</taxon>
        <taxon>Metazoa</taxon>
        <taxon>Ecdysozoa</taxon>
        <taxon>Arthropoda</taxon>
        <taxon>Hexapoda</taxon>
        <taxon>Insecta</taxon>
        <taxon>Pterygota</taxon>
        <taxon>Neoptera</taxon>
        <taxon>Endopterygota</taxon>
        <taxon>Hymenoptera</taxon>
        <taxon>Tenthredinoidea</taxon>
        <taxon>Diprionidae</taxon>
        <taxon>Diprioninae</taxon>
        <taxon>Neodiprion</taxon>
    </lineage>
</organism>
<dbReference type="KEGG" id="nlo:107225593"/>
<evidence type="ECO:0000313" key="5">
    <source>
        <dbReference type="RefSeq" id="XP_015521595.1"/>
    </source>
</evidence>
<evidence type="ECO:0000256" key="2">
    <source>
        <dbReference type="SAM" id="MobiDB-lite"/>
    </source>
</evidence>
<keyword evidence="1" id="KW-0175">Coiled coil</keyword>
<dbReference type="Pfam" id="PF14916">
    <property type="entry name" value="CCDC92"/>
    <property type="match status" value="1"/>
</dbReference>
<dbReference type="RefSeq" id="XP_015521595.1">
    <property type="nucleotide sequence ID" value="XM_015666109.1"/>
</dbReference>
<feature type="compositionally biased region" description="Gly residues" evidence="2">
    <location>
        <begin position="244"/>
        <end position="255"/>
    </location>
</feature>
<feature type="compositionally biased region" description="Polar residues" evidence="2">
    <location>
        <begin position="223"/>
        <end position="234"/>
    </location>
</feature>
<feature type="coiled-coil region" evidence="1">
    <location>
        <begin position="40"/>
        <end position="85"/>
    </location>
</feature>
<evidence type="ECO:0000313" key="6">
    <source>
        <dbReference type="RefSeq" id="XP_046594460.1"/>
    </source>
</evidence>
<feature type="compositionally biased region" description="Polar residues" evidence="2">
    <location>
        <begin position="311"/>
        <end position="325"/>
    </location>
</feature>